<dbReference type="PANTHER" id="PTHR10285">
    <property type="entry name" value="URIDINE KINASE"/>
    <property type="match status" value="1"/>
</dbReference>
<dbReference type="NCBIfam" id="NF004018">
    <property type="entry name" value="PRK05480.1"/>
    <property type="match status" value="1"/>
</dbReference>
<dbReference type="GO" id="GO:0044211">
    <property type="term" value="P:CTP salvage"/>
    <property type="evidence" value="ECO:0007669"/>
    <property type="project" value="UniProtKB-UniPathway"/>
</dbReference>
<dbReference type="GO" id="GO:0005737">
    <property type="term" value="C:cytoplasm"/>
    <property type="evidence" value="ECO:0007669"/>
    <property type="project" value="UniProtKB-SubCell"/>
</dbReference>
<dbReference type="EC" id="2.7.1.48" evidence="5"/>
<comment type="subcellular location">
    <subcellularLocation>
        <location evidence="5">Cytoplasm</location>
    </subcellularLocation>
</comment>
<dbReference type="GO" id="GO:0043771">
    <property type="term" value="F:cytidine kinase activity"/>
    <property type="evidence" value="ECO:0007669"/>
    <property type="project" value="RHEA"/>
</dbReference>
<keyword evidence="2 5" id="KW-0808">Transferase</keyword>
<dbReference type="GO" id="GO:0044206">
    <property type="term" value="P:UMP salvage"/>
    <property type="evidence" value="ECO:0007669"/>
    <property type="project" value="UniProtKB-UniPathway"/>
</dbReference>
<name>A0A1M5F618_9BACT</name>
<evidence type="ECO:0000313" key="7">
    <source>
        <dbReference type="EMBL" id="SHF86532.1"/>
    </source>
</evidence>
<gene>
    <name evidence="7" type="ORF">SAMN05444274_11119</name>
</gene>
<proteinExistence type="inferred from homology"/>
<evidence type="ECO:0000313" key="8">
    <source>
        <dbReference type="Proteomes" id="UP000184164"/>
    </source>
</evidence>
<evidence type="ECO:0000256" key="4">
    <source>
        <dbReference type="ARBA" id="ARBA00022777"/>
    </source>
</evidence>
<dbReference type="STRING" id="1484053.SAMN05444274_11119"/>
<keyword evidence="8" id="KW-1185">Reference proteome</keyword>
<dbReference type="InterPro" id="IPR000764">
    <property type="entry name" value="Uridine_kinase-like"/>
</dbReference>
<dbReference type="InterPro" id="IPR006083">
    <property type="entry name" value="PRK/URK"/>
</dbReference>
<dbReference type="RefSeq" id="WP_073003198.1">
    <property type="nucleotide sequence ID" value="NZ_FQUM01000011.1"/>
</dbReference>
<evidence type="ECO:0000256" key="2">
    <source>
        <dbReference type="ARBA" id="ARBA00022679"/>
    </source>
</evidence>
<dbReference type="SUPFAM" id="SSF52540">
    <property type="entry name" value="P-loop containing nucleoside triphosphate hydrolases"/>
    <property type="match status" value="1"/>
</dbReference>
<dbReference type="OrthoDB" id="9777642at2"/>
<keyword evidence="4 5" id="KW-0418">Kinase</keyword>
<evidence type="ECO:0000256" key="1">
    <source>
        <dbReference type="ARBA" id="ARBA00004690"/>
    </source>
</evidence>
<dbReference type="UniPathway" id="UPA00579">
    <property type="reaction ID" value="UER00640"/>
</dbReference>
<dbReference type="CDD" id="cd02023">
    <property type="entry name" value="UMPK"/>
    <property type="match status" value="1"/>
</dbReference>
<dbReference type="PRINTS" id="PR00988">
    <property type="entry name" value="URIDINKINASE"/>
</dbReference>
<protein>
    <recommendedName>
        <fullName evidence="5">Uridine kinase</fullName>
        <ecNumber evidence="5">2.7.1.48</ecNumber>
    </recommendedName>
</protein>
<dbReference type="Gene3D" id="3.40.50.300">
    <property type="entry name" value="P-loop containing nucleotide triphosphate hydrolases"/>
    <property type="match status" value="1"/>
</dbReference>
<dbReference type="Proteomes" id="UP000184164">
    <property type="component" value="Unassembled WGS sequence"/>
</dbReference>
<organism evidence="7 8">
    <name type="scientific">Mariniphaga anaerophila</name>
    <dbReference type="NCBI Taxonomy" id="1484053"/>
    <lineage>
        <taxon>Bacteria</taxon>
        <taxon>Pseudomonadati</taxon>
        <taxon>Bacteroidota</taxon>
        <taxon>Bacteroidia</taxon>
        <taxon>Marinilabiliales</taxon>
        <taxon>Prolixibacteraceae</taxon>
        <taxon>Mariniphaga</taxon>
    </lineage>
</organism>
<dbReference type="GO" id="GO:0005524">
    <property type="term" value="F:ATP binding"/>
    <property type="evidence" value="ECO:0007669"/>
    <property type="project" value="UniProtKB-KW"/>
</dbReference>
<evidence type="ECO:0000256" key="3">
    <source>
        <dbReference type="ARBA" id="ARBA00022741"/>
    </source>
</evidence>
<keyword evidence="3 5" id="KW-0547">Nucleotide-binding</keyword>
<keyword evidence="5" id="KW-0963">Cytoplasm</keyword>
<feature type="domain" description="Phosphoribulokinase/uridine kinase" evidence="6">
    <location>
        <begin position="3"/>
        <end position="188"/>
    </location>
</feature>
<dbReference type="AlphaFoldDB" id="A0A1M5F618"/>
<dbReference type="EMBL" id="FQUM01000011">
    <property type="protein sequence ID" value="SHF86532.1"/>
    <property type="molecule type" value="Genomic_DNA"/>
</dbReference>
<dbReference type="Pfam" id="PF00485">
    <property type="entry name" value="PRK"/>
    <property type="match status" value="1"/>
</dbReference>
<dbReference type="NCBIfam" id="TIGR00235">
    <property type="entry name" value="udk"/>
    <property type="match status" value="1"/>
</dbReference>
<comment type="catalytic activity">
    <reaction evidence="5">
        <text>cytidine + ATP = CMP + ADP + H(+)</text>
        <dbReference type="Rhea" id="RHEA:24674"/>
        <dbReference type="ChEBI" id="CHEBI:15378"/>
        <dbReference type="ChEBI" id="CHEBI:17562"/>
        <dbReference type="ChEBI" id="CHEBI:30616"/>
        <dbReference type="ChEBI" id="CHEBI:60377"/>
        <dbReference type="ChEBI" id="CHEBI:456216"/>
        <dbReference type="EC" id="2.7.1.48"/>
    </reaction>
</comment>
<evidence type="ECO:0000259" key="6">
    <source>
        <dbReference type="Pfam" id="PF00485"/>
    </source>
</evidence>
<accession>A0A1M5F618</accession>
<sequence>MLIIGIAGGTGSGKTTVVKKIIEQFSENEVALLSQDSYYYDNGDLSLEERRAKNFDHPDSVEFDLLIDHVKKLANGTTVEEPVYSFISCTRQPETRHVDPREVLIVEGILCLTNKKLRELMDIKVYVDCDSDLRLSRVIRRDLNERGRNVNQVLDRYEKTVRPSHLQFIEPTKRFADIIIPQGGMNQVAINILTNHINHTLKPW</sequence>
<dbReference type="InterPro" id="IPR027417">
    <property type="entry name" value="P-loop_NTPase"/>
</dbReference>
<dbReference type="UniPathway" id="UPA00574">
    <property type="reaction ID" value="UER00637"/>
</dbReference>
<comment type="catalytic activity">
    <reaction evidence="5">
        <text>uridine + ATP = UMP + ADP + H(+)</text>
        <dbReference type="Rhea" id="RHEA:16825"/>
        <dbReference type="ChEBI" id="CHEBI:15378"/>
        <dbReference type="ChEBI" id="CHEBI:16704"/>
        <dbReference type="ChEBI" id="CHEBI:30616"/>
        <dbReference type="ChEBI" id="CHEBI:57865"/>
        <dbReference type="ChEBI" id="CHEBI:456216"/>
        <dbReference type="EC" id="2.7.1.48"/>
    </reaction>
</comment>
<dbReference type="GO" id="GO:0004849">
    <property type="term" value="F:uridine kinase activity"/>
    <property type="evidence" value="ECO:0007669"/>
    <property type="project" value="UniProtKB-EC"/>
</dbReference>
<reference evidence="7 8" key="1">
    <citation type="submission" date="2016-11" db="EMBL/GenBank/DDBJ databases">
        <authorList>
            <person name="Jaros S."/>
            <person name="Januszkiewicz K."/>
            <person name="Wedrychowicz H."/>
        </authorList>
    </citation>
    <scope>NUCLEOTIDE SEQUENCE [LARGE SCALE GENOMIC DNA]</scope>
    <source>
        <strain evidence="7 8">DSM 26910</strain>
    </source>
</reference>
<evidence type="ECO:0000256" key="5">
    <source>
        <dbReference type="RuleBase" id="RU003825"/>
    </source>
</evidence>
<comment type="pathway">
    <text evidence="1 5">Pyrimidine metabolism; UMP biosynthesis via salvage pathway; UMP from uridine: step 1/1.</text>
</comment>
<comment type="similarity">
    <text evidence="5">Belongs to the uridine kinase family.</text>
</comment>
<comment type="pathway">
    <text evidence="5">Pyrimidine metabolism; CTP biosynthesis via salvage pathway; CTP from cytidine: step 1/3.</text>
</comment>
<keyword evidence="5" id="KW-0067">ATP-binding</keyword>